<dbReference type="Proteomes" id="UP001234297">
    <property type="component" value="Chromosome 2"/>
</dbReference>
<keyword evidence="2" id="KW-1185">Reference proteome</keyword>
<organism evidence="1 2">
    <name type="scientific">Persea americana</name>
    <name type="common">Avocado</name>
    <dbReference type="NCBI Taxonomy" id="3435"/>
    <lineage>
        <taxon>Eukaryota</taxon>
        <taxon>Viridiplantae</taxon>
        <taxon>Streptophyta</taxon>
        <taxon>Embryophyta</taxon>
        <taxon>Tracheophyta</taxon>
        <taxon>Spermatophyta</taxon>
        <taxon>Magnoliopsida</taxon>
        <taxon>Magnoliidae</taxon>
        <taxon>Laurales</taxon>
        <taxon>Lauraceae</taxon>
        <taxon>Persea</taxon>
    </lineage>
</organism>
<comment type="caution">
    <text evidence="1">The sequence shown here is derived from an EMBL/GenBank/DDBJ whole genome shotgun (WGS) entry which is preliminary data.</text>
</comment>
<protein>
    <submittedName>
        <fullName evidence="1">Uncharacterized protein</fullName>
    </submittedName>
</protein>
<sequence>MALSASLIRSALSEGRRSEYFKQRAAMVSFNVIFCIWRRNDATFNNVVVSPFGLRRCFLQHIKDDILCVPISIQMPTHDCLFQFLGIHLGEP</sequence>
<gene>
    <name evidence="1" type="ORF">MRB53_005536</name>
</gene>
<evidence type="ECO:0000313" key="1">
    <source>
        <dbReference type="EMBL" id="KAJ8643788.1"/>
    </source>
</evidence>
<proteinExistence type="predicted"/>
<dbReference type="EMBL" id="CM056810">
    <property type="protein sequence ID" value="KAJ8643788.1"/>
    <property type="molecule type" value="Genomic_DNA"/>
</dbReference>
<accession>A0ACC2ME59</accession>
<name>A0ACC2ME59_PERAE</name>
<reference evidence="1 2" key="1">
    <citation type="journal article" date="2022" name="Hortic Res">
        <title>A haplotype resolved chromosomal level avocado genome allows analysis of novel avocado genes.</title>
        <authorList>
            <person name="Nath O."/>
            <person name="Fletcher S.J."/>
            <person name="Hayward A."/>
            <person name="Shaw L.M."/>
            <person name="Masouleh A.K."/>
            <person name="Furtado A."/>
            <person name="Henry R.J."/>
            <person name="Mitter N."/>
        </authorList>
    </citation>
    <scope>NUCLEOTIDE SEQUENCE [LARGE SCALE GENOMIC DNA]</scope>
    <source>
        <strain evidence="2">cv. Hass</strain>
    </source>
</reference>
<evidence type="ECO:0000313" key="2">
    <source>
        <dbReference type="Proteomes" id="UP001234297"/>
    </source>
</evidence>